<dbReference type="GO" id="GO:0006491">
    <property type="term" value="P:N-glycan processing"/>
    <property type="evidence" value="ECO:0007669"/>
    <property type="project" value="TreeGrafter"/>
</dbReference>
<comment type="catalytic activity">
    <reaction evidence="1">
        <text>Hydrolysis of terminal, non-reducing (1-&gt;4)-linked alpha-D-glucose residues with release of alpha-D-glucose.</text>
        <dbReference type="EC" id="3.2.1.20"/>
    </reaction>
</comment>
<dbReference type="VEuPathDB" id="FungiDB:jhhlp_008203"/>
<dbReference type="InParanoid" id="A0A2N3MZA2"/>
<dbReference type="GO" id="GO:0005975">
    <property type="term" value="P:carbohydrate metabolic process"/>
    <property type="evidence" value="ECO:0007669"/>
    <property type="project" value="InterPro"/>
</dbReference>
<dbReference type="InterPro" id="IPR048395">
    <property type="entry name" value="Glyco_hydro_31_C"/>
</dbReference>
<dbReference type="PANTHER" id="PTHR22762">
    <property type="entry name" value="ALPHA-GLUCOSIDASE"/>
    <property type="match status" value="1"/>
</dbReference>
<evidence type="ECO:0000259" key="6">
    <source>
        <dbReference type="Pfam" id="PF01055"/>
    </source>
</evidence>
<organism evidence="8 9">
    <name type="scientific">Lomentospora prolificans</name>
    <dbReference type="NCBI Taxonomy" id="41688"/>
    <lineage>
        <taxon>Eukaryota</taxon>
        <taxon>Fungi</taxon>
        <taxon>Dikarya</taxon>
        <taxon>Ascomycota</taxon>
        <taxon>Pezizomycotina</taxon>
        <taxon>Sordariomycetes</taxon>
        <taxon>Hypocreomycetidae</taxon>
        <taxon>Microascales</taxon>
        <taxon>Microascaceae</taxon>
        <taxon>Lomentospora</taxon>
    </lineage>
</organism>
<feature type="domain" description="Glycoside hydrolase family 31 TIM barrel" evidence="6">
    <location>
        <begin position="194"/>
        <end position="498"/>
    </location>
</feature>
<dbReference type="Proteomes" id="UP000233524">
    <property type="component" value="Unassembled WGS sequence"/>
</dbReference>
<evidence type="ECO:0000256" key="1">
    <source>
        <dbReference type="ARBA" id="ARBA00001657"/>
    </source>
</evidence>
<proteinExistence type="inferred from homology"/>
<dbReference type="Gene3D" id="2.60.40.1180">
    <property type="entry name" value="Golgi alpha-mannosidase II"/>
    <property type="match status" value="1"/>
</dbReference>
<dbReference type="InterPro" id="IPR013780">
    <property type="entry name" value="Glyco_hydro_b"/>
</dbReference>
<dbReference type="CDD" id="cd06595">
    <property type="entry name" value="GH31_u1"/>
    <property type="match status" value="1"/>
</dbReference>
<dbReference type="InterPro" id="IPR000322">
    <property type="entry name" value="Glyco_hydro_31_TIM"/>
</dbReference>
<dbReference type="Gene3D" id="3.20.20.80">
    <property type="entry name" value="Glycosidases"/>
    <property type="match status" value="1"/>
</dbReference>
<accession>A0A2N3MZA2</accession>
<keyword evidence="4" id="KW-0378">Hydrolase</keyword>
<sequence>MDKYVFQCAPVAEAESIVSGPQYRFTVLDDRVLRFEWSADGVFEDRASTFAINRKFPKPDFHVKDGKDQLEIITSSFHLTYDKQRFSPNGLVVTFTSKQTDWGGEWRYGSPLKDNLGGTARTLDWTDGRCDMGHGILSKAGFASLDDSASMLFDGSGFVTPRRPGDRIDGYLFHYGHDFRAAMRSYYAISGSQPVVPRWALGNWWSRYYAYSAEEYLSLMDQFRSDNIPLSVAVVDMDWHVVKGDHVPHVGWTGYTWNRDLFPDPESFTQALHARGLKVTLNDHPHAGIHHHEDVYEELARVLGHDTTNRAPILFDPTSPKFMHAYFNVVHRRLEEQGCDFWWIDWQQGPYTRIPGIDPLWLLNHFQFLDLERKGTGDALVFSRYAGPGSHRYPVGFSGDTHMTWASLEFQPEFTATASNIGYGWWSHDIGGHMEGYRDDELAARWVQFGAFSPILRLHSSNSLWTSKEPWRYRPESEAAMKEFMQLRHRLVPYIYTMNATSPALGLPLIQPLYWNFPSRDIAYRFPKQYYFGSSLVVAPVVTPRDRKTNYAETNVWVPPGRHVDILTGSVYDGDREIVMYRPLHRIPVLAPEGAIIPLDRERVPANGCANPSAFEVIVVVGRDGHLDILEDTSDDHERQSPGSDPRTLRSISIDYNQADGRLTAESAGKGWTFRFIALSASSRSDLRVLVDGVVSTEAEVSAEDLPHRPSIAVSVPSIPNVKSTITVELGPDPQLATLNYASTFATMLADFQMENRLKDRIWEVLEASQPTAVKIGRLLSLGLEKSVVGPLMELILSDSRSQHGGCLLLGKGK</sequence>
<dbReference type="Pfam" id="PF01055">
    <property type="entry name" value="Glyco_hydro_31_2nd"/>
    <property type="match status" value="1"/>
</dbReference>
<feature type="domain" description="Glycosyl hydrolase family 31 C-terminal" evidence="7">
    <location>
        <begin position="506"/>
        <end position="597"/>
    </location>
</feature>
<evidence type="ECO:0000313" key="9">
    <source>
        <dbReference type="Proteomes" id="UP000233524"/>
    </source>
</evidence>
<keyword evidence="9" id="KW-1185">Reference proteome</keyword>
<gene>
    <name evidence="8" type="ORF">jhhlp_008203</name>
</gene>
<dbReference type="GO" id="GO:0004558">
    <property type="term" value="F:alpha-1,4-glucosidase activity"/>
    <property type="evidence" value="ECO:0007669"/>
    <property type="project" value="UniProtKB-EC"/>
</dbReference>
<dbReference type="OrthoDB" id="1334205at2759"/>
<evidence type="ECO:0000256" key="5">
    <source>
        <dbReference type="SAM" id="MobiDB-lite"/>
    </source>
</evidence>
<dbReference type="AlphaFoldDB" id="A0A2N3MZA2"/>
<dbReference type="EC" id="3.2.1.20" evidence="3"/>
<reference evidence="8 9" key="1">
    <citation type="journal article" date="2017" name="G3 (Bethesda)">
        <title>First Draft Genome Sequence of the Pathogenic Fungus Lomentospora prolificans (Formerly Scedosporium prolificans).</title>
        <authorList>
            <person name="Luo R."/>
            <person name="Zimin A."/>
            <person name="Workman R."/>
            <person name="Fan Y."/>
            <person name="Pertea G."/>
            <person name="Grossman N."/>
            <person name="Wear M.P."/>
            <person name="Jia B."/>
            <person name="Miller H."/>
            <person name="Casadevall A."/>
            <person name="Timp W."/>
            <person name="Zhang S.X."/>
            <person name="Salzberg S.L."/>
        </authorList>
    </citation>
    <scope>NUCLEOTIDE SEQUENCE [LARGE SCALE GENOMIC DNA]</scope>
    <source>
        <strain evidence="8 9">JHH-5317</strain>
    </source>
</reference>
<keyword evidence="4" id="KW-0326">Glycosidase</keyword>
<evidence type="ECO:0000313" key="8">
    <source>
        <dbReference type="EMBL" id="PKS05513.1"/>
    </source>
</evidence>
<comment type="caution">
    <text evidence="8">The sequence shown here is derived from an EMBL/GenBank/DDBJ whole genome shotgun (WGS) entry which is preliminary data.</text>
</comment>
<dbReference type="SUPFAM" id="SSF51011">
    <property type="entry name" value="Glycosyl hydrolase domain"/>
    <property type="match status" value="1"/>
</dbReference>
<dbReference type="SUPFAM" id="SSF51445">
    <property type="entry name" value="(Trans)glycosidases"/>
    <property type="match status" value="1"/>
</dbReference>
<evidence type="ECO:0000259" key="7">
    <source>
        <dbReference type="Pfam" id="PF21365"/>
    </source>
</evidence>
<protein>
    <recommendedName>
        <fullName evidence="3">alpha-glucosidase</fullName>
        <ecNumber evidence="3">3.2.1.20</ecNumber>
    </recommendedName>
</protein>
<evidence type="ECO:0000256" key="3">
    <source>
        <dbReference type="ARBA" id="ARBA00012741"/>
    </source>
</evidence>
<dbReference type="Pfam" id="PF21365">
    <property type="entry name" value="Glyco_hydro_31_3rd"/>
    <property type="match status" value="1"/>
</dbReference>
<name>A0A2N3MZA2_9PEZI</name>
<evidence type="ECO:0000256" key="2">
    <source>
        <dbReference type="ARBA" id="ARBA00007806"/>
    </source>
</evidence>
<dbReference type="STRING" id="41688.A0A2N3MZA2"/>
<evidence type="ECO:0000256" key="4">
    <source>
        <dbReference type="RuleBase" id="RU361185"/>
    </source>
</evidence>
<feature type="region of interest" description="Disordered" evidence="5">
    <location>
        <begin position="631"/>
        <end position="650"/>
    </location>
</feature>
<dbReference type="EMBL" id="NLAX01001588">
    <property type="protein sequence ID" value="PKS05513.1"/>
    <property type="molecule type" value="Genomic_DNA"/>
</dbReference>
<dbReference type="InterPro" id="IPR017853">
    <property type="entry name" value="GH"/>
</dbReference>
<dbReference type="PANTHER" id="PTHR22762:SF89">
    <property type="entry name" value="ALPHA-XYLOSIDASE"/>
    <property type="match status" value="1"/>
</dbReference>
<comment type="similarity">
    <text evidence="2 4">Belongs to the glycosyl hydrolase 31 family.</text>
</comment>